<feature type="repeat" description="WD" evidence="4">
    <location>
        <begin position="379"/>
        <end position="421"/>
    </location>
</feature>
<evidence type="ECO:0000256" key="1">
    <source>
        <dbReference type="ARBA" id="ARBA00022553"/>
    </source>
</evidence>
<organism evidence="6 7">
    <name type="scientific">Panicum hallii var. hallii</name>
    <dbReference type="NCBI Taxonomy" id="1504633"/>
    <lineage>
        <taxon>Eukaryota</taxon>
        <taxon>Viridiplantae</taxon>
        <taxon>Streptophyta</taxon>
        <taxon>Embryophyta</taxon>
        <taxon>Tracheophyta</taxon>
        <taxon>Spermatophyta</taxon>
        <taxon>Magnoliopsida</taxon>
        <taxon>Liliopsida</taxon>
        <taxon>Poales</taxon>
        <taxon>Poaceae</taxon>
        <taxon>PACMAD clade</taxon>
        <taxon>Panicoideae</taxon>
        <taxon>Panicodae</taxon>
        <taxon>Paniceae</taxon>
        <taxon>Panicinae</taxon>
        <taxon>Panicum</taxon>
        <taxon>Panicum sect. Panicum</taxon>
    </lineage>
</organism>
<dbReference type="InterPro" id="IPR044285">
    <property type="entry name" value="PWP1"/>
</dbReference>
<name>A0A2T7E2D7_9POAL</name>
<dbReference type="PANTHER" id="PTHR14091">
    <property type="entry name" value="PERIODIC TRYPTOPHAN PROTEIN 1"/>
    <property type="match status" value="1"/>
</dbReference>
<dbReference type="PANTHER" id="PTHR14091:SF0">
    <property type="entry name" value="PERIODIC TRYPTOPHAN PROTEIN 1 HOMOLOG"/>
    <property type="match status" value="1"/>
</dbReference>
<keyword evidence="7" id="KW-1185">Reference proteome</keyword>
<keyword evidence="1" id="KW-0597">Phosphoprotein</keyword>
<gene>
    <name evidence="6" type="ORF">GQ55_4G323700</name>
</gene>
<dbReference type="GO" id="GO:0005634">
    <property type="term" value="C:nucleus"/>
    <property type="evidence" value="ECO:0007669"/>
    <property type="project" value="TreeGrafter"/>
</dbReference>
<dbReference type="FunFam" id="2.130.10.10:FF:000714">
    <property type="entry name" value="Transducin/WD40 repeat-like superfamily protein"/>
    <property type="match status" value="1"/>
</dbReference>
<dbReference type="PROSITE" id="PS00678">
    <property type="entry name" value="WD_REPEATS_1"/>
    <property type="match status" value="2"/>
</dbReference>
<evidence type="ECO:0000256" key="3">
    <source>
        <dbReference type="ARBA" id="ARBA00022737"/>
    </source>
</evidence>
<dbReference type="STRING" id="1504633.A0A2T7E2D7"/>
<dbReference type="PRINTS" id="PR00320">
    <property type="entry name" value="GPROTEINBRPT"/>
</dbReference>
<dbReference type="SMART" id="SM00320">
    <property type="entry name" value="WD40"/>
    <property type="match status" value="6"/>
</dbReference>
<dbReference type="InterPro" id="IPR019775">
    <property type="entry name" value="WD40_repeat_CS"/>
</dbReference>
<dbReference type="Gene3D" id="2.130.10.10">
    <property type="entry name" value="YVTN repeat-like/Quinoprotein amine dehydrogenase"/>
    <property type="match status" value="2"/>
</dbReference>
<sequence>MLTGTICAAAKVHGPSISFHMAHFRAREVFPPQKKTPWAVHTERELLQAQLSPTEAATQLNPSPLPPSHSHQSRLLAPSPSPLAASLPARSSSVDQEGGCDLFFPLRLSTMEDDSLKGMISAISWVPRGAAKNVPVVAEPPTQEEIDEAIKTMALGGGGGSDAEEDDDAGTMDLDGAEAETEEEELDEAARAKAVAKALAKGTSKVDDVADELQELNMDAYDDEEEGIEIFSSGMGDLYYPSNDMDPYLKNNDDDDDDDDEEIEDKMIKPTDYLIVCAHSDEDIFSLQVNILEETEDGEQNMFVHHDVPLPDFPLCTAWMDFNLKGGDKGNFIAVGTMDPAIEIWDLDMVDEVQPHMVLGGFSKKKKKAKGKKGKKYKKGSHRSSVLGLAWNKEVRNVLASASADTTVKIWDLAVGKCAVTLEHHDDKVQSVAWCPQSPEVLLSGSFDKTVAMNDMKDGGQSCHKWSVEADVESLAWDPHNEHSFVVSLENGMVQAFDKRTVSSSSSGRSTYTLHAHEKAVSSISFSPSTPNFLATGSTDKMVKLWDLSNNQPSCIASLNPKLGAIFSVSFSHDNPFWLACGGSKGKLKVWDTLTEPAVAKKFSRQK</sequence>
<keyword evidence="2 4" id="KW-0853">WD repeat</keyword>
<evidence type="ECO:0000313" key="7">
    <source>
        <dbReference type="Proteomes" id="UP000244336"/>
    </source>
</evidence>
<dbReference type="InterPro" id="IPR015943">
    <property type="entry name" value="WD40/YVTN_repeat-like_dom_sf"/>
</dbReference>
<evidence type="ECO:0000256" key="2">
    <source>
        <dbReference type="ARBA" id="ARBA00022574"/>
    </source>
</evidence>
<dbReference type="SUPFAM" id="SSF50978">
    <property type="entry name" value="WD40 repeat-like"/>
    <property type="match status" value="1"/>
</dbReference>
<feature type="region of interest" description="Disordered" evidence="5">
    <location>
        <begin position="53"/>
        <end position="92"/>
    </location>
</feature>
<evidence type="ECO:0000256" key="5">
    <source>
        <dbReference type="SAM" id="MobiDB-lite"/>
    </source>
</evidence>
<proteinExistence type="predicted"/>
<feature type="compositionally biased region" description="Low complexity" evidence="5">
    <location>
        <begin position="68"/>
        <end position="92"/>
    </location>
</feature>
<dbReference type="InterPro" id="IPR036322">
    <property type="entry name" value="WD40_repeat_dom_sf"/>
</dbReference>
<dbReference type="OrthoDB" id="270624at2759"/>
<protein>
    <submittedName>
        <fullName evidence="6">Uncharacterized protein</fullName>
    </submittedName>
</protein>
<dbReference type="AlphaFoldDB" id="A0A2T7E2D7"/>
<feature type="repeat" description="WD" evidence="4">
    <location>
        <begin position="514"/>
        <end position="556"/>
    </location>
</feature>
<dbReference type="Gramene" id="PUZ62002">
    <property type="protein sequence ID" value="PUZ62002"/>
    <property type="gene ID" value="GQ55_4G323700"/>
</dbReference>
<dbReference type="EMBL" id="CM009752">
    <property type="protein sequence ID" value="PUZ62002.1"/>
    <property type="molecule type" value="Genomic_DNA"/>
</dbReference>
<dbReference type="PROSITE" id="PS50082">
    <property type="entry name" value="WD_REPEATS_2"/>
    <property type="match status" value="2"/>
</dbReference>
<dbReference type="InterPro" id="IPR001680">
    <property type="entry name" value="WD40_rpt"/>
</dbReference>
<dbReference type="PROSITE" id="PS50294">
    <property type="entry name" value="WD_REPEATS_REGION"/>
    <property type="match status" value="2"/>
</dbReference>
<evidence type="ECO:0000256" key="4">
    <source>
        <dbReference type="PROSITE-ProRule" id="PRU00221"/>
    </source>
</evidence>
<dbReference type="GO" id="GO:0006364">
    <property type="term" value="P:rRNA processing"/>
    <property type="evidence" value="ECO:0007669"/>
    <property type="project" value="InterPro"/>
</dbReference>
<accession>A0A2T7E2D7</accession>
<dbReference type="FunFam" id="2.130.10.10:FF:000485">
    <property type="entry name" value="Putative WD repeat-containing protein C17D11.16"/>
    <property type="match status" value="1"/>
</dbReference>
<dbReference type="InterPro" id="IPR020472">
    <property type="entry name" value="WD40_PAC1"/>
</dbReference>
<keyword evidence="3" id="KW-0677">Repeat</keyword>
<dbReference type="Proteomes" id="UP000244336">
    <property type="component" value="Chromosome 4"/>
</dbReference>
<reference evidence="6 7" key="1">
    <citation type="submission" date="2018-04" db="EMBL/GenBank/DDBJ databases">
        <title>WGS assembly of Panicum hallii var. hallii HAL2.</title>
        <authorList>
            <person name="Lovell J."/>
            <person name="Jenkins J."/>
            <person name="Lowry D."/>
            <person name="Mamidi S."/>
            <person name="Sreedasyam A."/>
            <person name="Weng X."/>
            <person name="Barry K."/>
            <person name="Bonette J."/>
            <person name="Campitelli B."/>
            <person name="Daum C."/>
            <person name="Gordon S."/>
            <person name="Gould B."/>
            <person name="Lipzen A."/>
            <person name="MacQueen A."/>
            <person name="Palacio-Mejia J."/>
            <person name="Plott C."/>
            <person name="Shakirov E."/>
            <person name="Shu S."/>
            <person name="Yoshinaga Y."/>
            <person name="Zane M."/>
            <person name="Rokhsar D."/>
            <person name="Grimwood J."/>
            <person name="Schmutz J."/>
            <person name="Juenger T."/>
        </authorList>
    </citation>
    <scope>NUCLEOTIDE SEQUENCE [LARGE SCALE GENOMIC DNA]</scope>
    <source>
        <strain evidence="7">cv. HAL2</strain>
    </source>
</reference>
<dbReference type="Pfam" id="PF00400">
    <property type="entry name" value="WD40"/>
    <property type="match status" value="4"/>
</dbReference>
<evidence type="ECO:0000313" key="6">
    <source>
        <dbReference type="EMBL" id="PUZ62002.1"/>
    </source>
</evidence>